<dbReference type="RefSeq" id="WP_377774709.1">
    <property type="nucleotide sequence ID" value="NZ_JBHUHO010000040.1"/>
</dbReference>
<accession>A0ABW4YP54</accession>
<evidence type="ECO:0000259" key="6">
    <source>
        <dbReference type="PROSITE" id="PS50937"/>
    </source>
</evidence>
<keyword evidence="8" id="KW-1185">Reference proteome</keyword>
<dbReference type="CDD" id="cd01106">
    <property type="entry name" value="HTH_TipAL-Mta"/>
    <property type="match status" value="1"/>
</dbReference>
<evidence type="ECO:0000256" key="1">
    <source>
        <dbReference type="ARBA" id="ARBA00023015"/>
    </source>
</evidence>
<gene>
    <name evidence="7" type="ORF">ACFSJH_17295</name>
</gene>
<dbReference type="PANTHER" id="PTHR30204:SF90">
    <property type="entry name" value="HTH-TYPE TRANSCRIPTIONAL ACTIVATOR MTA"/>
    <property type="match status" value="1"/>
</dbReference>
<dbReference type="SMART" id="SM00422">
    <property type="entry name" value="HTH_MERR"/>
    <property type="match status" value="1"/>
</dbReference>
<dbReference type="SUPFAM" id="SSF46955">
    <property type="entry name" value="Putative DNA-binding domain"/>
    <property type="match status" value="1"/>
</dbReference>
<dbReference type="Gene3D" id="1.10.490.50">
    <property type="entry name" value="Antibiotic binding domain of TipA-like multidrug resistance regulators"/>
    <property type="match status" value="1"/>
</dbReference>
<dbReference type="InterPro" id="IPR012925">
    <property type="entry name" value="TipAS_dom"/>
</dbReference>
<sequence>MLKVSELAALAKISVRTLHYYDELGLLQPTMITDAGYRLYSDENIEKLQQILFYRQLNIPLKQIKRLMDDPDYDHIAALEQHQLMLLKSREQLDILLSNLEQTILVAKGETTMSKEARFAGFSFDNNEYEQEASERYGDDAVDDANKKVQGNNKAFGEQMADRMNELYRELAELRALNPRSEQAQTAIGKWYTMLNEISTYSPAMFRSLGEMYIQDERFTANIDQFGTGLALFMKEAMDEYATRLKSERL</sequence>
<protein>
    <submittedName>
        <fullName evidence="7">MerR family transcriptional regulator</fullName>
    </submittedName>
</protein>
<comment type="caution">
    <text evidence="7">The sequence shown here is derived from an EMBL/GenBank/DDBJ whole genome shotgun (WGS) entry which is preliminary data.</text>
</comment>
<dbReference type="SUPFAM" id="SSF89082">
    <property type="entry name" value="Antibiotic binding domain of TipA-like multidrug resistance regulators"/>
    <property type="match status" value="1"/>
</dbReference>
<dbReference type="Proteomes" id="UP001597362">
    <property type="component" value="Unassembled WGS sequence"/>
</dbReference>
<organism evidence="7 8">
    <name type="scientific">Paenibacillus yanchengensis</name>
    <dbReference type="NCBI Taxonomy" id="2035833"/>
    <lineage>
        <taxon>Bacteria</taxon>
        <taxon>Bacillati</taxon>
        <taxon>Bacillota</taxon>
        <taxon>Bacilli</taxon>
        <taxon>Bacillales</taxon>
        <taxon>Paenibacillaceae</taxon>
        <taxon>Paenibacillus</taxon>
    </lineage>
</organism>
<keyword evidence="1" id="KW-0805">Transcription regulation</keyword>
<feature type="coiled-coil region" evidence="5">
    <location>
        <begin position="157"/>
        <end position="184"/>
    </location>
</feature>
<evidence type="ECO:0000313" key="7">
    <source>
        <dbReference type="EMBL" id="MFD2117489.1"/>
    </source>
</evidence>
<evidence type="ECO:0000256" key="5">
    <source>
        <dbReference type="SAM" id="Coils"/>
    </source>
</evidence>
<dbReference type="InterPro" id="IPR009061">
    <property type="entry name" value="DNA-bd_dom_put_sf"/>
</dbReference>
<keyword evidence="3" id="KW-0010">Activator</keyword>
<feature type="domain" description="HTH merR-type" evidence="6">
    <location>
        <begin position="1"/>
        <end position="70"/>
    </location>
</feature>
<dbReference type="PANTHER" id="PTHR30204">
    <property type="entry name" value="REDOX-CYCLING DRUG-SENSING TRANSCRIPTIONAL ACTIVATOR SOXR"/>
    <property type="match status" value="1"/>
</dbReference>
<dbReference type="Gene3D" id="1.10.1660.10">
    <property type="match status" value="1"/>
</dbReference>
<reference evidence="8" key="1">
    <citation type="journal article" date="2019" name="Int. J. Syst. Evol. Microbiol.">
        <title>The Global Catalogue of Microorganisms (GCM) 10K type strain sequencing project: providing services to taxonomists for standard genome sequencing and annotation.</title>
        <authorList>
            <consortium name="The Broad Institute Genomics Platform"/>
            <consortium name="The Broad Institute Genome Sequencing Center for Infectious Disease"/>
            <person name="Wu L."/>
            <person name="Ma J."/>
        </authorList>
    </citation>
    <scope>NUCLEOTIDE SEQUENCE [LARGE SCALE GENOMIC DNA]</scope>
    <source>
        <strain evidence="8">GH52</strain>
    </source>
</reference>
<keyword evidence="2" id="KW-0238">DNA-binding</keyword>
<dbReference type="PROSITE" id="PS50937">
    <property type="entry name" value="HTH_MERR_2"/>
    <property type="match status" value="1"/>
</dbReference>
<keyword evidence="4" id="KW-0804">Transcription</keyword>
<evidence type="ECO:0000256" key="4">
    <source>
        <dbReference type="ARBA" id="ARBA00023163"/>
    </source>
</evidence>
<evidence type="ECO:0000313" key="8">
    <source>
        <dbReference type="Proteomes" id="UP001597362"/>
    </source>
</evidence>
<proteinExistence type="predicted"/>
<dbReference type="InterPro" id="IPR000551">
    <property type="entry name" value="MerR-type_HTH_dom"/>
</dbReference>
<name>A0ABW4YP54_9BACL</name>
<evidence type="ECO:0000256" key="3">
    <source>
        <dbReference type="ARBA" id="ARBA00023159"/>
    </source>
</evidence>
<dbReference type="EMBL" id="JBHUHO010000040">
    <property type="protein sequence ID" value="MFD2117489.1"/>
    <property type="molecule type" value="Genomic_DNA"/>
</dbReference>
<dbReference type="InterPro" id="IPR047057">
    <property type="entry name" value="MerR_fam"/>
</dbReference>
<evidence type="ECO:0000256" key="2">
    <source>
        <dbReference type="ARBA" id="ARBA00023125"/>
    </source>
</evidence>
<dbReference type="Pfam" id="PF13411">
    <property type="entry name" value="MerR_1"/>
    <property type="match status" value="1"/>
</dbReference>
<dbReference type="Pfam" id="PF07739">
    <property type="entry name" value="TipAS"/>
    <property type="match status" value="1"/>
</dbReference>
<dbReference type="InterPro" id="IPR036244">
    <property type="entry name" value="TipA-like_antibiotic-bd"/>
</dbReference>
<keyword evidence="5" id="KW-0175">Coiled coil</keyword>